<name>I3W2M8_PSESX</name>
<evidence type="ECO:0000313" key="1">
    <source>
        <dbReference type="EMBL" id="AFK89855.1"/>
    </source>
</evidence>
<dbReference type="EMBL" id="JQ418536">
    <property type="protein sequence ID" value="AFK89855.1"/>
    <property type="molecule type" value="Genomic_DNA"/>
</dbReference>
<dbReference type="AlphaFoldDB" id="I3W2M8"/>
<protein>
    <submittedName>
        <fullName evidence="1">Uncharacterized protein</fullName>
    </submittedName>
</protein>
<keyword evidence="1" id="KW-0614">Plasmid</keyword>
<geneLocation type="plasmid" evidence="1">
    <name>pPT14-32</name>
</geneLocation>
<sequence length="39" mass="4285">MHHHSPNQSRLDPQLVQGFIFEGIEVGGLALDARDSSPQ</sequence>
<reference evidence="1" key="1">
    <citation type="submission" date="2012-01" db="EMBL/GenBank/DDBJ databases">
        <authorList>
            <person name="Summers A.O."/>
            <person name="Wireman J."/>
        </authorList>
    </citation>
    <scope>NUCLEOTIDE SEQUENCE</scope>
    <source>
        <strain evidence="1">PT14</strain>
        <plasmid evidence="1">pPT14-32</plasmid>
    </source>
</reference>
<proteinExistence type="predicted"/>
<organism evidence="1">
    <name type="scientific">Pseudomonas syringae</name>
    <dbReference type="NCBI Taxonomy" id="317"/>
    <lineage>
        <taxon>Bacteria</taxon>
        <taxon>Pseudomonadati</taxon>
        <taxon>Pseudomonadota</taxon>
        <taxon>Gammaproteobacteria</taxon>
        <taxon>Pseudomonadales</taxon>
        <taxon>Pseudomonadaceae</taxon>
        <taxon>Pseudomonas</taxon>
    </lineage>
</organism>
<accession>I3W2M8</accession>